<organism evidence="2">
    <name type="scientific">Streptomyces sp. R08</name>
    <dbReference type="NCBI Taxonomy" id="3238624"/>
    <lineage>
        <taxon>Bacteria</taxon>
        <taxon>Bacillati</taxon>
        <taxon>Actinomycetota</taxon>
        <taxon>Actinomycetes</taxon>
        <taxon>Kitasatosporales</taxon>
        <taxon>Streptomycetaceae</taxon>
        <taxon>Streptomyces</taxon>
    </lineage>
</organism>
<feature type="region of interest" description="Disordered" evidence="1">
    <location>
        <begin position="89"/>
        <end position="143"/>
    </location>
</feature>
<gene>
    <name evidence="2" type="ORF">AB5J58_18905</name>
</gene>
<name>A0AB39MAH4_9ACTN</name>
<protein>
    <submittedName>
        <fullName evidence="2">Uncharacterized protein</fullName>
    </submittedName>
</protein>
<sequence length="143" mass="15057">MPARSRDIAALRRFAEAHAAAHVRAATVRPDAACGCRRQRCAAHEGTRVDCSGSVLLVLRHDPAVGQVWTLAEVCAACASLMSHTRVVGRPAPRTRPPREETVVPLEVPAAPSARSVPAGFSAPAPPPGAASRPGGADRHRRR</sequence>
<reference evidence="2" key="1">
    <citation type="submission" date="2024-07" db="EMBL/GenBank/DDBJ databases">
        <authorList>
            <person name="Yu S.T."/>
        </authorList>
    </citation>
    <scope>NUCLEOTIDE SEQUENCE</scope>
    <source>
        <strain evidence="2">R08</strain>
    </source>
</reference>
<evidence type="ECO:0000313" key="2">
    <source>
        <dbReference type="EMBL" id="XDQ02142.1"/>
    </source>
</evidence>
<proteinExistence type="predicted"/>
<dbReference type="EMBL" id="CP163431">
    <property type="protein sequence ID" value="XDQ02142.1"/>
    <property type="molecule type" value="Genomic_DNA"/>
</dbReference>
<accession>A0AB39MAH4</accession>
<dbReference type="RefSeq" id="WP_369188338.1">
    <property type="nucleotide sequence ID" value="NZ_CP163431.1"/>
</dbReference>
<feature type="compositionally biased region" description="Low complexity" evidence="1">
    <location>
        <begin position="103"/>
        <end position="123"/>
    </location>
</feature>
<evidence type="ECO:0000256" key="1">
    <source>
        <dbReference type="SAM" id="MobiDB-lite"/>
    </source>
</evidence>
<dbReference type="AlphaFoldDB" id="A0AB39MAH4"/>